<dbReference type="GO" id="GO:0003677">
    <property type="term" value="F:DNA binding"/>
    <property type="evidence" value="ECO:0007669"/>
    <property type="project" value="InterPro"/>
</dbReference>
<organism evidence="2 3">
    <name type="scientific">Rhodopirellula baltica (strain DSM 10527 / NCIMB 13988 / SH1)</name>
    <dbReference type="NCBI Taxonomy" id="243090"/>
    <lineage>
        <taxon>Bacteria</taxon>
        <taxon>Pseudomonadati</taxon>
        <taxon>Planctomycetota</taxon>
        <taxon>Planctomycetia</taxon>
        <taxon>Pirellulales</taxon>
        <taxon>Pirellulaceae</taxon>
        <taxon>Rhodopirellula</taxon>
    </lineage>
</organism>
<protein>
    <submittedName>
        <fullName evidence="2">Similar to transposase</fullName>
    </submittedName>
</protein>
<keyword evidence="3" id="KW-1185">Reference proteome</keyword>
<dbReference type="STRING" id="243090.RB787"/>
<dbReference type="HOGENOM" id="CLU_055071_0_0_0"/>
<dbReference type="EnsemblBacteria" id="CAD71748">
    <property type="protein sequence ID" value="CAD71748"/>
    <property type="gene ID" value="RB787"/>
</dbReference>
<dbReference type="EMBL" id="BX294134">
    <property type="protein sequence ID" value="CAD71748.1"/>
    <property type="molecule type" value="Genomic_DNA"/>
</dbReference>
<evidence type="ECO:0000259" key="1">
    <source>
        <dbReference type="Pfam" id="PF01609"/>
    </source>
</evidence>
<feature type="domain" description="Transposase IS4-like" evidence="1">
    <location>
        <begin position="121"/>
        <end position="325"/>
    </location>
</feature>
<gene>
    <name evidence="2" type="ordered locus">RB787</name>
</gene>
<dbReference type="eggNOG" id="COG3385">
    <property type="taxonomic scope" value="Bacteria"/>
</dbReference>
<dbReference type="PANTHER" id="PTHR33258:SF1">
    <property type="entry name" value="TRANSPOSASE INSL FOR INSERTION SEQUENCE ELEMENT IS186A-RELATED"/>
    <property type="match status" value="1"/>
</dbReference>
<dbReference type="InterPro" id="IPR002559">
    <property type="entry name" value="Transposase_11"/>
</dbReference>
<dbReference type="Gene3D" id="3.90.350.10">
    <property type="entry name" value="Transposase Inhibitor Protein From Tn5, Chain A, domain 1"/>
    <property type="match status" value="1"/>
</dbReference>
<dbReference type="Proteomes" id="UP000001025">
    <property type="component" value="Chromosome"/>
</dbReference>
<dbReference type="OrthoDB" id="6670941at2"/>
<dbReference type="PANTHER" id="PTHR33258">
    <property type="entry name" value="TRANSPOSASE INSL FOR INSERTION SEQUENCE ELEMENT IS186A-RELATED"/>
    <property type="match status" value="1"/>
</dbReference>
<dbReference type="RefSeq" id="WP_011118068.1">
    <property type="nucleotide sequence ID" value="NC_005027.1"/>
</dbReference>
<dbReference type="PATRIC" id="fig|243090.15.peg.374"/>
<dbReference type="AlphaFoldDB" id="Q7UY96"/>
<dbReference type="GO" id="GO:0006313">
    <property type="term" value="P:DNA transposition"/>
    <property type="evidence" value="ECO:0007669"/>
    <property type="project" value="InterPro"/>
</dbReference>
<dbReference type="InterPro" id="IPR012337">
    <property type="entry name" value="RNaseH-like_sf"/>
</dbReference>
<name>Q7UY96_RHOBA</name>
<evidence type="ECO:0000313" key="2">
    <source>
        <dbReference type="EMBL" id="CAD71748.1"/>
    </source>
</evidence>
<proteinExistence type="predicted"/>
<dbReference type="GO" id="GO:0004803">
    <property type="term" value="F:transposase activity"/>
    <property type="evidence" value="ECO:0007669"/>
    <property type="project" value="InterPro"/>
</dbReference>
<dbReference type="KEGG" id="rba:RB787"/>
<sequence>MLAGRGEIHLSKPKPLAIPQNERVSLLKLIEPLRQLGRDGCAGSKSDFVLLAHDWCKLAYGSQTKRKKDLLQLTHETDIGYDLTTSLLIEADTGVTLAPMQVHVKTGDAVHSTAEHPPAHDDHHLDQLEPTMDEVAQWELPRRVVHVIDREADSLGRLRSWHAKGHLFLVRCDDRRVRCEGRSVLLSELNDELDSQCEYADAGKALYHGKKVQRQVAEKTVTLYRPHSEVIDGEKKAVTGEPIEVRTVFVRLVDADGWILAEWTLLTNVPADQANASDVGRWYYFRWRIESFFKLLKSHGQELEYWQQESGEAITKRLLMASMACVLVKQLEASESESTIKFRRHLIRLSGRRMKRGVKFTGPALLAGYGIHLTMLDFLIETEMTTDELRQLEKDALSEVRLV</sequence>
<evidence type="ECO:0000313" key="3">
    <source>
        <dbReference type="Proteomes" id="UP000001025"/>
    </source>
</evidence>
<dbReference type="InParanoid" id="Q7UY96"/>
<accession>Q7UY96</accession>
<dbReference type="Pfam" id="PF01609">
    <property type="entry name" value="DDE_Tnp_1"/>
    <property type="match status" value="1"/>
</dbReference>
<dbReference type="SUPFAM" id="SSF53098">
    <property type="entry name" value="Ribonuclease H-like"/>
    <property type="match status" value="1"/>
</dbReference>
<reference evidence="2 3" key="1">
    <citation type="journal article" date="2003" name="Proc. Natl. Acad. Sci. U.S.A.">
        <title>Complete genome sequence of the marine planctomycete Pirellula sp. strain 1.</title>
        <authorList>
            <person name="Gloeckner F.O."/>
            <person name="Kube M."/>
            <person name="Bauer M."/>
            <person name="Teeling H."/>
            <person name="Lombardot T."/>
            <person name="Ludwig W."/>
            <person name="Gade D."/>
            <person name="Beck A."/>
            <person name="Borzym K."/>
            <person name="Heitmann K."/>
            <person name="Rabus R."/>
            <person name="Schlesner H."/>
            <person name="Amann R."/>
            <person name="Reinhardt R."/>
        </authorList>
    </citation>
    <scope>NUCLEOTIDE SEQUENCE [LARGE SCALE GENOMIC DNA]</scope>
    <source>
        <strain evidence="3">DSM 10527 / NCIMB 13988 / SH1</strain>
    </source>
</reference>